<dbReference type="Proteomes" id="UP000311381">
    <property type="component" value="Unassembled WGS sequence"/>
</dbReference>
<dbReference type="EMBL" id="CAAQRO010000012">
    <property type="protein sequence ID" value="VMC99034.1"/>
    <property type="molecule type" value="Genomic_DNA"/>
</dbReference>
<dbReference type="Proteomes" id="UP000314170">
    <property type="component" value="Unassembled WGS sequence"/>
</dbReference>
<dbReference type="InterPro" id="IPR025668">
    <property type="entry name" value="Tnp_DDE_dom"/>
</dbReference>
<evidence type="ECO:0000313" key="3">
    <source>
        <dbReference type="EMBL" id="VMC99034.1"/>
    </source>
</evidence>
<protein>
    <recommendedName>
        <fullName evidence="1">Transposase DDE domain-containing protein</fullName>
    </recommendedName>
</protein>
<reference evidence="8 9" key="2">
    <citation type="submission" date="2019-04" db="EMBL/GenBank/DDBJ databases">
        <authorList>
            <consortium name="Pathogen Informatics"/>
        </authorList>
    </citation>
    <scope>NUCLEOTIDE SEQUENCE [LARGE SCALE GENOMIC DNA]</scope>
    <source>
        <strain evidence="5 8">GPSC22</strain>
        <strain evidence="6 11">GPSC38</strain>
        <strain evidence="3 10">GPSC47</strain>
        <strain evidence="4 9">GPSC54</strain>
    </source>
</reference>
<dbReference type="AlphaFoldDB" id="A0A0T8M1D8"/>
<dbReference type="EMBL" id="CFFA01000012">
    <property type="protein sequence ID" value="CEX64068.1"/>
    <property type="molecule type" value="Genomic_DNA"/>
</dbReference>
<dbReference type="EMBL" id="CAAXWD010000010">
    <property type="protein sequence ID" value="VQD09318.1"/>
    <property type="molecule type" value="Genomic_DNA"/>
</dbReference>
<evidence type="ECO:0000313" key="9">
    <source>
        <dbReference type="Proteomes" id="UP000310822"/>
    </source>
</evidence>
<feature type="domain" description="Transposase DDE" evidence="1">
    <location>
        <begin position="5"/>
        <end position="114"/>
    </location>
</feature>
<evidence type="ECO:0000313" key="2">
    <source>
        <dbReference type="EMBL" id="CEX64068.1"/>
    </source>
</evidence>
<evidence type="ECO:0000313" key="8">
    <source>
        <dbReference type="Proteomes" id="UP000298847"/>
    </source>
</evidence>
<dbReference type="RefSeq" id="WP_001185435.1">
    <property type="nucleotide sequence ID" value="NZ_AP026915.1"/>
</dbReference>
<dbReference type="Proteomes" id="UP000310822">
    <property type="component" value="Unassembled WGS sequence"/>
</dbReference>
<dbReference type="EMBL" id="CAASIK010000014">
    <property type="protein sequence ID" value="VNB65101.1"/>
    <property type="molecule type" value="Genomic_DNA"/>
</dbReference>
<organism evidence="2 7">
    <name type="scientific">Streptococcus pneumoniae</name>
    <dbReference type="NCBI Taxonomy" id="1313"/>
    <lineage>
        <taxon>Bacteria</taxon>
        <taxon>Bacillati</taxon>
        <taxon>Bacillota</taxon>
        <taxon>Bacilli</taxon>
        <taxon>Lactobacillales</taxon>
        <taxon>Streptococcaceae</taxon>
        <taxon>Streptococcus</taxon>
    </lineage>
</organism>
<evidence type="ECO:0000313" key="10">
    <source>
        <dbReference type="Proteomes" id="UP000311381"/>
    </source>
</evidence>
<gene>
    <name evidence="2" type="ORF">ERS019209_01124</name>
    <name evidence="6" type="ORF">SAMEA104154639_01239</name>
    <name evidence="3" type="ORF">SAMEA2627268_01674</name>
    <name evidence="4" type="ORF">SAMEA2783718_01886</name>
    <name evidence="5" type="ORF">SAMEA3354366_02023</name>
</gene>
<dbReference type="Proteomes" id="UP000048507">
    <property type="component" value="Unassembled WGS sequence"/>
</dbReference>
<dbReference type="Proteomes" id="UP000298847">
    <property type="component" value="Unassembled WGS sequence"/>
</dbReference>
<accession>A0A0T8M1D8</accession>
<evidence type="ECO:0000313" key="6">
    <source>
        <dbReference type="EMBL" id="VSJ52511.1"/>
    </source>
</evidence>
<sequence>MALKKEKTGRRTAQETHYFDIKHCQICPSKVGCYKEGAKSKTYLIPLKSDEHIFQKRFQEAPYFKEKAKHRYKIEAKNAELENRHGLNVARAPGLLNMELQAATTIFVVNMKRIITLINQK</sequence>
<evidence type="ECO:0000313" key="4">
    <source>
        <dbReference type="EMBL" id="VNB65101.1"/>
    </source>
</evidence>
<dbReference type="Pfam" id="PF13751">
    <property type="entry name" value="DDE_Tnp_1_6"/>
    <property type="match status" value="1"/>
</dbReference>
<evidence type="ECO:0000313" key="11">
    <source>
        <dbReference type="Proteomes" id="UP000314170"/>
    </source>
</evidence>
<evidence type="ECO:0000313" key="5">
    <source>
        <dbReference type="EMBL" id="VQD09318.1"/>
    </source>
</evidence>
<name>A0A0T8M1D8_STREE</name>
<proteinExistence type="predicted"/>
<evidence type="ECO:0000259" key="1">
    <source>
        <dbReference type="Pfam" id="PF13751"/>
    </source>
</evidence>
<reference evidence="2 7" key="1">
    <citation type="submission" date="2015-03" db="EMBL/GenBank/DDBJ databases">
        <authorList>
            <consortium name="Pathogen Informatics"/>
            <person name="Murphy D."/>
        </authorList>
    </citation>
    <scope>NUCLEOTIDE SEQUENCE [LARGE SCALE GENOMIC DNA]</scope>
    <source>
        <strain evidence="2">SMRU51</strain>
        <strain evidence="7">type strain: N</strain>
    </source>
</reference>
<evidence type="ECO:0000313" key="7">
    <source>
        <dbReference type="Proteomes" id="UP000048507"/>
    </source>
</evidence>
<dbReference type="EMBL" id="CABBZR010000006">
    <property type="protein sequence ID" value="VSJ52511.1"/>
    <property type="molecule type" value="Genomic_DNA"/>
</dbReference>